<evidence type="ECO:0000313" key="1">
    <source>
        <dbReference type="EMBL" id="SVC52942.1"/>
    </source>
</evidence>
<dbReference type="EMBL" id="UINC01096227">
    <property type="protein sequence ID" value="SVC52942.1"/>
    <property type="molecule type" value="Genomic_DNA"/>
</dbReference>
<name>A0A382MZP7_9ZZZZ</name>
<proteinExistence type="predicted"/>
<dbReference type="AlphaFoldDB" id="A0A382MZP7"/>
<feature type="non-terminal residue" evidence="1">
    <location>
        <position position="24"/>
    </location>
</feature>
<accession>A0A382MZP7</accession>
<reference evidence="1" key="1">
    <citation type="submission" date="2018-05" db="EMBL/GenBank/DDBJ databases">
        <authorList>
            <person name="Lanie J.A."/>
            <person name="Ng W.-L."/>
            <person name="Kazmierczak K.M."/>
            <person name="Andrzejewski T.M."/>
            <person name="Davidsen T.M."/>
            <person name="Wayne K.J."/>
            <person name="Tettelin H."/>
            <person name="Glass J.I."/>
            <person name="Rusch D."/>
            <person name="Podicherti R."/>
            <person name="Tsui H.-C.T."/>
            <person name="Winkler M.E."/>
        </authorList>
    </citation>
    <scope>NUCLEOTIDE SEQUENCE</scope>
</reference>
<gene>
    <name evidence="1" type="ORF">METZ01_LOCUS305796</name>
</gene>
<sequence length="24" mass="2762">VMDIIEIFMILANFLAGRKKRAIV</sequence>
<organism evidence="1">
    <name type="scientific">marine metagenome</name>
    <dbReference type="NCBI Taxonomy" id="408172"/>
    <lineage>
        <taxon>unclassified sequences</taxon>
        <taxon>metagenomes</taxon>
        <taxon>ecological metagenomes</taxon>
    </lineage>
</organism>
<protein>
    <submittedName>
        <fullName evidence="1">Uncharacterized protein</fullName>
    </submittedName>
</protein>
<feature type="non-terminal residue" evidence="1">
    <location>
        <position position="1"/>
    </location>
</feature>